<protein>
    <submittedName>
        <fullName evidence="1">Uncharacterized protein</fullName>
    </submittedName>
</protein>
<name>A0A1X6P3K9_PORUM</name>
<keyword evidence="2" id="KW-1185">Reference proteome</keyword>
<dbReference type="AlphaFoldDB" id="A0A1X6P3K9"/>
<dbReference type="EMBL" id="KV918912">
    <property type="protein sequence ID" value="OSX75213.1"/>
    <property type="molecule type" value="Genomic_DNA"/>
</dbReference>
<evidence type="ECO:0000313" key="1">
    <source>
        <dbReference type="EMBL" id="OSX75213.1"/>
    </source>
</evidence>
<reference evidence="1 2" key="1">
    <citation type="submission" date="2017-03" db="EMBL/GenBank/DDBJ databases">
        <title>WGS assembly of Porphyra umbilicalis.</title>
        <authorList>
            <person name="Brawley S.H."/>
            <person name="Blouin N.A."/>
            <person name="Ficko-Blean E."/>
            <person name="Wheeler G.L."/>
            <person name="Lohr M."/>
            <person name="Goodson H.V."/>
            <person name="Jenkins J.W."/>
            <person name="Blaby-Haas C.E."/>
            <person name="Helliwell K.E."/>
            <person name="Chan C."/>
            <person name="Marriage T."/>
            <person name="Bhattacharya D."/>
            <person name="Klein A.S."/>
            <person name="Badis Y."/>
            <person name="Brodie J."/>
            <person name="Cao Y."/>
            <person name="Collen J."/>
            <person name="Dittami S.M."/>
            <person name="Gachon C.M."/>
            <person name="Green B.R."/>
            <person name="Karpowicz S."/>
            <person name="Kim J.W."/>
            <person name="Kudahl U."/>
            <person name="Lin S."/>
            <person name="Michel G."/>
            <person name="Mittag M."/>
            <person name="Olson B.J."/>
            <person name="Pangilinan J."/>
            <person name="Peng Y."/>
            <person name="Qiu H."/>
            <person name="Shu S."/>
            <person name="Singer J.T."/>
            <person name="Smith A.G."/>
            <person name="Sprecher B.N."/>
            <person name="Wagner V."/>
            <person name="Wang W."/>
            <person name="Wang Z.-Y."/>
            <person name="Yan J."/>
            <person name="Yarish C."/>
            <person name="Zoeuner-Riek S."/>
            <person name="Zhuang Y."/>
            <person name="Zou Y."/>
            <person name="Lindquist E.A."/>
            <person name="Grimwood J."/>
            <person name="Barry K."/>
            <person name="Rokhsar D.S."/>
            <person name="Schmutz J."/>
            <person name="Stiller J.W."/>
            <person name="Grossman A.R."/>
            <person name="Prochnik S.E."/>
        </authorList>
    </citation>
    <scope>NUCLEOTIDE SEQUENCE [LARGE SCALE GENOMIC DNA]</scope>
    <source>
        <strain evidence="1">4086291</strain>
    </source>
</reference>
<evidence type="ECO:0000313" key="2">
    <source>
        <dbReference type="Proteomes" id="UP000218209"/>
    </source>
</evidence>
<sequence length="122" mass="14040">MRCDICLYQASAGVAGHQTRNCPIRKVECRHQLPKDDPFYLSGPCRNVYCVHNECCPRCLMIGHTTYTLKLTSMRWKVTTYWRAVPEASDTMPPLDSRDFVCSLVTDRCVRRLLDNVQDLAL</sequence>
<proteinExistence type="predicted"/>
<gene>
    <name evidence="1" type="ORF">BU14_0246s0002</name>
</gene>
<organism evidence="1 2">
    <name type="scientific">Porphyra umbilicalis</name>
    <name type="common">Purple laver</name>
    <name type="synonym">Red alga</name>
    <dbReference type="NCBI Taxonomy" id="2786"/>
    <lineage>
        <taxon>Eukaryota</taxon>
        <taxon>Rhodophyta</taxon>
        <taxon>Bangiophyceae</taxon>
        <taxon>Bangiales</taxon>
        <taxon>Bangiaceae</taxon>
        <taxon>Porphyra</taxon>
    </lineage>
</organism>
<accession>A0A1X6P3K9</accession>
<dbReference type="Proteomes" id="UP000218209">
    <property type="component" value="Unassembled WGS sequence"/>
</dbReference>